<dbReference type="Proteomes" id="UP001230649">
    <property type="component" value="Unassembled WGS sequence"/>
</dbReference>
<organism evidence="1 2">
    <name type="scientific">Naganishia adeliensis</name>
    <dbReference type="NCBI Taxonomy" id="92952"/>
    <lineage>
        <taxon>Eukaryota</taxon>
        <taxon>Fungi</taxon>
        <taxon>Dikarya</taxon>
        <taxon>Basidiomycota</taxon>
        <taxon>Agaricomycotina</taxon>
        <taxon>Tremellomycetes</taxon>
        <taxon>Filobasidiales</taxon>
        <taxon>Filobasidiaceae</taxon>
        <taxon>Naganishia</taxon>
    </lineage>
</organism>
<proteinExistence type="predicted"/>
<evidence type="ECO:0000313" key="1">
    <source>
        <dbReference type="EMBL" id="KAJ9102061.1"/>
    </source>
</evidence>
<protein>
    <submittedName>
        <fullName evidence="1">Uncharacterized protein</fullName>
    </submittedName>
</protein>
<accession>A0ACC2VTG6</accession>
<gene>
    <name evidence="1" type="ORF">QFC20_005069</name>
</gene>
<reference evidence="1" key="1">
    <citation type="submission" date="2023-04" db="EMBL/GenBank/DDBJ databases">
        <title>Draft Genome sequencing of Naganishia species isolated from polar environments using Oxford Nanopore Technology.</title>
        <authorList>
            <person name="Leo P."/>
            <person name="Venkateswaran K."/>
        </authorList>
    </citation>
    <scope>NUCLEOTIDE SEQUENCE</scope>
    <source>
        <strain evidence="1">MNA-CCFEE 5262</strain>
    </source>
</reference>
<keyword evidence="2" id="KW-1185">Reference proteome</keyword>
<name>A0ACC2VTG6_9TREE</name>
<sequence>MAADSRQCRIFRLAALEAWEGAEAIAPVIAGHDTVLVIERSDTGEVIGFTKYRRYSKAYPPTMPKSFPMGFNEEENAKLAIPGLEWQKTILEQYGEFLHIQNLAIAPAYQAQGLGRALMLKVIFQAQHRGLNVTLSATSGKAGFYAKSAFTQVARPIMLADGKIEGGNMMLLKVVSPDLSQDQVFAGSA</sequence>
<evidence type="ECO:0000313" key="2">
    <source>
        <dbReference type="Proteomes" id="UP001230649"/>
    </source>
</evidence>
<dbReference type="EMBL" id="JASBWS010000066">
    <property type="protein sequence ID" value="KAJ9102061.1"/>
    <property type="molecule type" value="Genomic_DNA"/>
</dbReference>
<comment type="caution">
    <text evidence="1">The sequence shown here is derived from an EMBL/GenBank/DDBJ whole genome shotgun (WGS) entry which is preliminary data.</text>
</comment>